<protein>
    <submittedName>
        <fullName evidence="1">Uncharacterized protein</fullName>
    </submittedName>
</protein>
<evidence type="ECO:0000313" key="2">
    <source>
        <dbReference type="Proteomes" id="UP000428260"/>
    </source>
</evidence>
<dbReference type="KEGG" id="mcos:GM418_14115"/>
<name>A0A6I6JQV2_9BACT</name>
<dbReference type="Proteomes" id="UP000428260">
    <property type="component" value="Chromosome"/>
</dbReference>
<dbReference type="RefSeq" id="WP_158867378.1">
    <property type="nucleotide sequence ID" value="NZ_CP046401.1"/>
</dbReference>
<reference evidence="1 2" key="1">
    <citation type="submission" date="2019-11" db="EMBL/GenBank/DDBJ databases">
        <authorList>
            <person name="Zheng R.K."/>
            <person name="Sun C.M."/>
        </authorList>
    </citation>
    <scope>NUCLEOTIDE SEQUENCE [LARGE SCALE GENOMIC DNA]</scope>
    <source>
        <strain evidence="1 2">WC007</strain>
    </source>
</reference>
<gene>
    <name evidence="1" type="ORF">GM418_14115</name>
</gene>
<dbReference type="AlphaFoldDB" id="A0A6I6JQV2"/>
<accession>A0A6I6JQV2</accession>
<organism evidence="1 2">
    <name type="scientific">Maribellus comscasis</name>
    <dbReference type="NCBI Taxonomy" id="2681766"/>
    <lineage>
        <taxon>Bacteria</taxon>
        <taxon>Pseudomonadati</taxon>
        <taxon>Bacteroidota</taxon>
        <taxon>Bacteroidia</taxon>
        <taxon>Marinilabiliales</taxon>
        <taxon>Prolixibacteraceae</taxon>
        <taxon>Maribellus</taxon>
    </lineage>
</organism>
<dbReference type="EMBL" id="CP046401">
    <property type="protein sequence ID" value="QGY44761.1"/>
    <property type="molecule type" value="Genomic_DNA"/>
</dbReference>
<evidence type="ECO:0000313" key="1">
    <source>
        <dbReference type="EMBL" id="QGY44761.1"/>
    </source>
</evidence>
<proteinExistence type="predicted"/>
<sequence>MKTLKVLVILLFVLGLAVNVEGQVKTSVITPASQSVYIPCFDEYASGDVVITITNWANKLMWQFKLKGELIGQETGNVYEISAVSNYAIGGGDGYVQMAVITYNGTVVLHHKVTMQLAYDANGNLKAVVLNDFWDDDCN</sequence>
<keyword evidence="2" id="KW-1185">Reference proteome</keyword>